<sequence length="72" mass="7626">MAPWAPCCIALPCPALRARPPPPPGSFFPRFLLRALSRAMGVLSVLISLPRPFAARLQATVCASPTPPPGHI</sequence>
<evidence type="ECO:0000313" key="2">
    <source>
        <dbReference type="Proteomes" id="UP000240883"/>
    </source>
</evidence>
<evidence type="ECO:0000313" key="1">
    <source>
        <dbReference type="EMBL" id="PSN69424.1"/>
    </source>
</evidence>
<name>A0A2T2NVJ5_CORCC</name>
<accession>A0A2T2NVJ5</accession>
<organism evidence="1 2">
    <name type="scientific">Corynespora cassiicola Philippines</name>
    <dbReference type="NCBI Taxonomy" id="1448308"/>
    <lineage>
        <taxon>Eukaryota</taxon>
        <taxon>Fungi</taxon>
        <taxon>Dikarya</taxon>
        <taxon>Ascomycota</taxon>
        <taxon>Pezizomycotina</taxon>
        <taxon>Dothideomycetes</taxon>
        <taxon>Pleosporomycetidae</taxon>
        <taxon>Pleosporales</taxon>
        <taxon>Corynesporascaceae</taxon>
        <taxon>Corynespora</taxon>
    </lineage>
</organism>
<keyword evidence="2" id="KW-1185">Reference proteome</keyword>
<protein>
    <submittedName>
        <fullName evidence="1">Uncharacterized protein</fullName>
    </submittedName>
</protein>
<proteinExistence type="predicted"/>
<gene>
    <name evidence="1" type="ORF">BS50DRAFT_572564</name>
</gene>
<reference evidence="1 2" key="1">
    <citation type="journal article" date="2018" name="Front. Microbiol.">
        <title>Genome-Wide Analysis of Corynespora cassiicola Leaf Fall Disease Putative Effectors.</title>
        <authorList>
            <person name="Lopez D."/>
            <person name="Ribeiro S."/>
            <person name="Label P."/>
            <person name="Fumanal B."/>
            <person name="Venisse J.S."/>
            <person name="Kohler A."/>
            <person name="de Oliveira R.R."/>
            <person name="Labutti K."/>
            <person name="Lipzen A."/>
            <person name="Lail K."/>
            <person name="Bauer D."/>
            <person name="Ohm R.A."/>
            <person name="Barry K.W."/>
            <person name="Spatafora J."/>
            <person name="Grigoriev I.V."/>
            <person name="Martin F.M."/>
            <person name="Pujade-Renaud V."/>
        </authorList>
    </citation>
    <scope>NUCLEOTIDE SEQUENCE [LARGE SCALE GENOMIC DNA]</scope>
    <source>
        <strain evidence="1 2">Philippines</strain>
    </source>
</reference>
<dbReference type="EMBL" id="KZ678133">
    <property type="protein sequence ID" value="PSN69424.1"/>
    <property type="molecule type" value="Genomic_DNA"/>
</dbReference>
<dbReference type="AlphaFoldDB" id="A0A2T2NVJ5"/>
<dbReference type="Proteomes" id="UP000240883">
    <property type="component" value="Unassembled WGS sequence"/>
</dbReference>